<feature type="transmembrane region" description="Helical" evidence="5">
    <location>
        <begin position="142"/>
        <end position="163"/>
    </location>
</feature>
<keyword evidence="8" id="KW-1185">Reference proteome</keyword>
<evidence type="ECO:0000313" key="8">
    <source>
        <dbReference type="Proteomes" id="UP000001070"/>
    </source>
</evidence>
<dbReference type="InParanoid" id="B4JHC2"/>
<organism evidence="8">
    <name type="scientific">Drosophila grimshawi</name>
    <name type="common">Hawaiian fruit fly</name>
    <name type="synonym">Idiomyia grimshawi</name>
    <dbReference type="NCBI Taxonomy" id="7222"/>
    <lineage>
        <taxon>Eukaryota</taxon>
        <taxon>Metazoa</taxon>
        <taxon>Ecdysozoa</taxon>
        <taxon>Arthropoda</taxon>
        <taxon>Hexapoda</taxon>
        <taxon>Insecta</taxon>
        <taxon>Pterygota</taxon>
        <taxon>Neoptera</taxon>
        <taxon>Endopterygota</taxon>
        <taxon>Diptera</taxon>
        <taxon>Brachycera</taxon>
        <taxon>Muscomorpha</taxon>
        <taxon>Ephydroidea</taxon>
        <taxon>Drosophilidae</taxon>
        <taxon>Drosophila</taxon>
        <taxon>Hawaiian Drosophila</taxon>
    </lineage>
</organism>
<protein>
    <submittedName>
        <fullName evidence="7">GH19546</fullName>
    </submittedName>
</protein>
<dbReference type="OMA" id="IHIIVIE"/>
<dbReference type="InterPro" id="IPR005828">
    <property type="entry name" value="MFS_sugar_transport-like"/>
</dbReference>
<evidence type="ECO:0000256" key="5">
    <source>
        <dbReference type="SAM" id="Phobius"/>
    </source>
</evidence>
<comment type="subcellular location">
    <subcellularLocation>
        <location evidence="1">Membrane</location>
        <topology evidence="1">Multi-pass membrane protein</topology>
    </subcellularLocation>
</comment>
<evidence type="ECO:0000259" key="6">
    <source>
        <dbReference type="PROSITE" id="PS50850"/>
    </source>
</evidence>
<sequence length="492" mass="54224">MTIVVATTAAPPNTIYVTTEKGQVPPQTNYIPPPQVTYVEVNQRPRRYAFKQQTHSGAAGTMLFTYAGMDMAMCLGWNLNADVSSTRELDYSFFIGIIIGALVAGLSVSYLQKWIFYNLAGVMLMIDAIICVANPTEYASMVAARYVGGAGLGLLTVVFIIHITEASTSNERGRWCGVEQSGLALGIAIQVILDSQYSSYDALTVTQAHGIFGIVFTVFATSLLAFSIESPIFLLRKNKEDKAKLCQWQLMPPVTSTAAFEEAFAEVKRYVEEGNSQSIGVQLSKSVMPFIKLLLCRCLVAFTFSLPLSQAMLISTIVSETYLNWTVVVFGLLRWIASYFAISLVDTLGRKLTSVLGLVCMAGLMLAMAGILSDGMSSLYYMYQICRISMAFQFFAGIYAPCTSVYLGEAFPMRVKGFLIGLIVCIEQLIHIIVIVTTVNLSIDMFYQYFLAVGIILVVSLLILAVLMPETKKLTLRQAGERFQRVHDIKSY</sequence>
<dbReference type="AlphaFoldDB" id="B4JHC2"/>
<feature type="transmembrane region" description="Helical" evidence="5">
    <location>
        <begin position="449"/>
        <end position="468"/>
    </location>
</feature>
<feature type="transmembrane region" description="Helical" evidence="5">
    <location>
        <begin position="294"/>
        <end position="316"/>
    </location>
</feature>
<feature type="transmembrane region" description="Helical" evidence="5">
    <location>
        <begin position="379"/>
        <end position="407"/>
    </location>
</feature>
<reference evidence="7 8" key="1">
    <citation type="journal article" date="2007" name="Nature">
        <title>Evolution of genes and genomes on the Drosophila phylogeny.</title>
        <authorList>
            <consortium name="Drosophila 12 Genomes Consortium"/>
            <person name="Clark A.G."/>
            <person name="Eisen M.B."/>
            <person name="Smith D.R."/>
            <person name="Bergman C.M."/>
            <person name="Oliver B."/>
            <person name="Markow T.A."/>
            <person name="Kaufman T.C."/>
            <person name="Kellis M."/>
            <person name="Gelbart W."/>
            <person name="Iyer V.N."/>
            <person name="Pollard D.A."/>
            <person name="Sackton T.B."/>
            <person name="Larracuente A.M."/>
            <person name="Singh N.D."/>
            <person name="Abad J.P."/>
            <person name="Abt D.N."/>
            <person name="Adryan B."/>
            <person name="Aguade M."/>
            <person name="Akashi H."/>
            <person name="Anderson W.W."/>
            <person name="Aquadro C.F."/>
            <person name="Ardell D.H."/>
            <person name="Arguello R."/>
            <person name="Artieri C.G."/>
            <person name="Barbash D.A."/>
            <person name="Barker D."/>
            <person name="Barsanti P."/>
            <person name="Batterham P."/>
            <person name="Batzoglou S."/>
            <person name="Begun D."/>
            <person name="Bhutkar A."/>
            <person name="Blanco E."/>
            <person name="Bosak S.A."/>
            <person name="Bradley R.K."/>
            <person name="Brand A.D."/>
            <person name="Brent M.R."/>
            <person name="Brooks A.N."/>
            <person name="Brown R.H."/>
            <person name="Butlin R.K."/>
            <person name="Caggese C."/>
            <person name="Calvi B.R."/>
            <person name="Bernardo de Carvalho A."/>
            <person name="Caspi A."/>
            <person name="Castrezana S."/>
            <person name="Celniker S.E."/>
            <person name="Chang J.L."/>
            <person name="Chapple C."/>
            <person name="Chatterji S."/>
            <person name="Chinwalla A."/>
            <person name="Civetta A."/>
            <person name="Clifton S.W."/>
            <person name="Comeron J.M."/>
            <person name="Costello J.C."/>
            <person name="Coyne J.A."/>
            <person name="Daub J."/>
            <person name="David R.G."/>
            <person name="Delcher A.L."/>
            <person name="Delehaunty K."/>
            <person name="Do C.B."/>
            <person name="Ebling H."/>
            <person name="Edwards K."/>
            <person name="Eickbush T."/>
            <person name="Evans J.D."/>
            <person name="Filipski A."/>
            <person name="Findeiss S."/>
            <person name="Freyhult E."/>
            <person name="Fulton L."/>
            <person name="Fulton R."/>
            <person name="Garcia A.C."/>
            <person name="Gardiner A."/>
            <person name="Garfield D.A."/>
            <person name="Garvin B.E."/>
            <person name="Gibson G."/>
            <person name="Gilbert D."/>
            <person name="Gnerre S."/>
            <person name="Godfrey J."/>
            <person name="Good R."/>
            <person name="Gotea V."/>
            <person name="Gravely B."/>
            <person name="Greenberg A.J."/>
            <person name="Griffiths-Jones S."/>
            <person name="Gross S."/>
            <person name="Guigo R."/>
            <person name="Gustafson E.A."/>
            <person name="Haerty W."/>
            <person name="Hahn M.W."/>
            <person name="Halligan D.L."/>
            <person name="Halpern A.L."/>
            <person name="Halter G.M."/>
            <person name="Han M.V."/>
            <person name="Heger A."/>
            <person name="Hillier L."/>
            <person name="Hinrichs A.S."/>
            <person name="Holmes I."/>
            <person name="Hoskins R.A."/>
            <person name="Hubisz M.J."/>
            <person name="Hultmark D."/>
            <person name="Huntley M.A."/>
            <person name="Jaffe D.B."/>
            <person name="Jagadeeshan S."/>
            <person name="Jeck W.R."/>
            <person name="Johnson J."/>
            <person name="Jones C.D."/>
            <person name="Jordan W.C."/>
            <person name="Karpen G.H."/>
            <person name="Kataoka E."/>
            <person name="Keightley P.D."/>
            <person name="Kheradpour P."/>
            <person name="Kirkness E.F."/>
            <person name="Koerich L.B."/>
            <person name="Kristiansen K."/>
            <person name="Kudrna D."/>
            <person name="Kulathinal R.J."/>
            <person name="Kumar S."/>
            <person name="Kwok R."/>
            <person name="Lander E."/>
            <person name="Langley C.H."/>
            <person name="Lapoint R."/>
            <person name="Lazzaro B.P."/>
            <person name="Lee S.J."/>
            <person name="Levesque L."/>
            <person name="Li R."/>
            <person name="Lin C.F."/>
            <person name="Lin M.F."/>
            <person name="Lindblad-Toh K."/>
            <person name="Llopart A."/>
            <person name="Long M."/>
            <person name="Low L."/>
            <person name="Lozovsky E."/>
            <person name="Lu J."/>
            <person name="Luo M."/>
            <person name="Machado C.A."/>
            <person name="Makalowski W."/>
            <person name="Marzo M."/>
            <person name="Matsuda M."/>
            <person name="Matzkin L."/>
            <person name="McAllister B."/>
            <person name="McBride C.S."/>
            <person name="McKernan B."/>
            <person name="McKernan K."/>
            <person name="Mendez-Lago M."/>
            <person name="Minx P."/>
            <person name="Mollenhauer M.U."/>
            <person name="Montooth K."/>
            <person name="Mount S.M."/>
            <person name="Mu X."/>
            <person name="Myers E."/>
            <person name="Negre B."/>
            <person name="Newfeld S."/>
            <person name="Nielsen R."/>
            <person name="Noor M.A."/>
            <person name="O'Grady P."/>
            <person name="Pachter L."/>
            <person name="Papaceit M."/>
            <person name="Parisi M.J."/>
            <person name="Parisi M."/>
            <person name="Parts L."/>
            <person name="Pedersen J.S."/>
            <person name="Pesole G."/>
            <person name="Phillippy A.M."/>
            <person name="Ponting C.P."/>
            <person name="Pop M."/>
            <person name="Porcelli D."/>
            <person name="Powell J.R."/>
            <person name="Prohaska S."/>
            <person name="Pruitt K."/>
            <person name="Puig M."/>
            <person name="Quesneville H."/>
            <person name="Ram K.R."/>
            <person name="Rand D."/>
            <person name="Rasmussen M.D."/>
            <person name="Reed L.K."/>
            <person name="Reenan R."/>
            <person name="Reily A."/>
            <person name="Remington K.A."/>
            <person name="Rieger T.T."/>
            <person name="Ritchie M.G."/>
            <person name="Robin C."/>
            <person name="Rogers Y.H."/>
            <person name="Rohde C."/>
            <person name="Rozas J."/>
            <person name="Rubenfield M.J."/>
            <person name="Ruiz A."/>
            <person name="Russo S."/>
            <person name="Salzberg S.L."/>
            <person name="Sanchez-Gracia A."/>
            <person name="Saranga D.J."/>
            <person name="Sato H."/>
            <person name="Schaeffer S.W."/>
            <person name="Schatz M.C."/>
            <person name="Schlenke T."/>
            <person name="Schwartz R."/>
            <person name="Segarra C."/>
            <person name="Singh R.S."/>
            <person name="Sirot L."/>
            <person name="Sirota M."/>
            <person name="Sisneros N.B."/>
            <person name="Smith C.D."/>
            <person name="Smith T.F."/>
            <person name="Spieth J."/>
            <person name="Stage D.E."/>
            <person name="Stark A."/>
            <person name="Stephan W."/>
            <person name="Strausberg R.L."/>
            <person name="Strempel S."/>
            <person name="Sturgill D."/>
            <person name="Sutton G."/>
            <person name="Sutton G.G."/>
            <person name="Tao W."/>
            <person name="Teichmann S."/>
            <person name="Tobari Y.N."/>
            <person name="Tomimura Y."/>
            <person name="Tsolas J.M."/>
            <person name="Valente V.L."/>
            <person name="Venter E."/>
            <person name="Venter J.C."/>
            <person name="Vicario S."/>
            <person name="Vieira F.G."/>
            <person name="Vilella A.J."/>
            <person name="Villasante A."/>
            <person name="Walenz B."/>
            <person name="Wang J."/>
            <person name="Wasserman M."/>
            <person name="Watts T."/>
            <person name="Wilson D."/>
            <person name="Wilson R.K."/>
            <person name="Wing R.A."/>
            <person name="Wolfner M.F."/>
            <person name="Wong A."/>
            <person name="Wong G.K."/>
            <person name="Wu C.I."/>
            <person name="Wu G."/>
            <person name="Yamamoto D."/>
            <person name="Yang H.P."/>
            <person name="Yang S.P."/>
            <person name="Yorke J.A."/>
            <person name="Yoshida K."/>
            <person name="Zdobnov E."/>
            <person name="Zhang P."/>
            <person name="Zhang Y."/>
            <person name="Zimin A.V."/>
            <person name="Baldwin J."/>
            <person name="Abdouelleil A."/>
            <person name="Abdulkadir J."/>
            <person name="Abebe A."/>
            <person name="Abera B."/>
            <person name="Abreu J."/>
            <person name="Acer S.C."/>
            <person name="Aftuck L."/>
            <person name="Alexander A."/>
            <person name="An P."/>
            <person name="Anderson E."/>
            <person name="Anderson S."/>
            <person name="Arachi H."/>
            <person name="Azer M."/>
            <person name="Bachantsang P."/>
            <person name="Barry A."/>
            <person name="Bayul T."/>
            <person name="Berlin A."/>
            <person name="Bessette D."/>
            <person name="Bloom T."/>
            <person name="Blye J."/>
            <person name="Boguslavskiy L."/>
            <person name="Bonnet C."/>
            <person name="Boukhgalter B."/>
            <person name="Bourzgui I."/>
            <person name="Brown A."/>
            <person name="Cahill P."/>
            <person name="Channer S."/>
            <person name="Cheshatsang Y."/>
            <person name="Chuda L."/>
            <person name="Citroen M."/>
            <person name="Collymore A."/>
            <person name="Cooke P."/>
            <person name="Costello M."/>
            <person name="D'Aco K."/>
            <person name="Daza R."/>
            <person name="De Haan G."/>
            <person name="DeGray S."/>
            <person name="DeMaso C."/>
            <person name="Dhargay N."/>
            <person name="Dooley K."/>
            <person name="Dooley E."/>
            <person name="Doricent M."/>
            <person name="Dorje P."/>
            <person name="Dorjee K."/>
            <person name="Dupes A."/>
            <person name="Elong R."/>
            <person name="Falk J."/>
            <person name="Farina A."/>
            <person name="Faro S."/>
            <person name="Ferguson D."/>
            <person name="Fisher S."/>
            <person name="Foley C.D."/>
            <person name="Franke A."/>
            <person name="Friedrich D."/>
            <person name="Gadbois L."/>
            <person name="Gearin G."/>
            <person name="Gearin C.R."/>
            <person name="Giannoukos G."/>
            <person name="Goode T."/>
            <person name="Graham J."/>
            <person name="Grandbois E."/>
            <person name="Grewal S."/>
            <person name="Gyaltsen K."/>
            <person name="Hafez N."/>
            <person name="Hagos B."/>
            <person name="Hall J."/>
            <person name="Henson C."/>
            <person name="Hollinger A."/>
            <person name="Honan T."/>
            <person name="Huard M.D."/>
            <person name="Hughes L."/>
            <person name="Hurhula B."/>
            <person name="Husby M.E."/>
            <person name="Kamat A."/>
            <person name="Kanga B."/>
            <person name="Kashin S."/>
            <person name="Khazanovich D."/>
            <person name="Kisner P."/>
            <person name="Lance K."/>
            <person name="Lara M."/>
            <person name="Lee W."/>
            <person name="Lennon N."/>
            <person name="Letendre F."/>
            <person name="LeVine R."/>
            <person name="Lipovsky A."/>
            <person name="Liu X."/>
            <person name="Liu J."/>
            <person name="Liu S."/>
            <person name="Lokyitsang T."/>
            <person name="Lokyitsang Y."/>
            <person name="Lubonja R."/>
            <person name="Lui A."/>
            <person name="MacDonald P."/>
            <person name="Magnisalis V."/>
            <person name="Maru K."/>
            <person name="Matthews C."/>
            <person name="McCusker W."/>
            <person name="McDonough S."/>
            <person name="Mehta T."/>
            <person name="Meldrim J."/>
            <person name="Meneus L."/>
            <person name="Mihai O."/>
            <person name="Mihalev A."/>
            <person name="Mihova T."/>
            <person name="Mittelman R."/>
            <person name="Mlenga V."/>
            <person name="Montmayeur A."/>
            <person name="Mulrain L."/>
            <person name="Navidi A."/>
            <person name="Naylor J."/>
            <person name="Negash T."/>
            <person name="Nguyen T."/>
            <person name="Nguyen N."/>
            <person name="Nicol R."/>
            <person name="Norbu C."/>
            <person name="Norbu N."/>
            <person name="Novod N."/>
            <person name="O'Neill B."/>
            <person name="Osman S."/>
            <person name="Markiewicz E."/>
            <person name="Oyono O.L."/>
            <person name="Patti C."/>
            <person name="Phunkhang P."/>
            <person name="Pierre F."/>
            <person name="Priest M."/>
            <person name="Raghuraman S."/>
            <person name="Rege F."/>
            <person name="Reyes R."/>
            <person name="Rise C."/>
            <person name="Rogov P."/>
            <person name="Ross K."/>
            <person name="Ryan E."/>
            <person name="Settipalli S."/>
            <person name="Shea T."/>
            <person name="Sherpa N."/>
            <person name="Shi L."/>
            <person name="Shih D."/>
            <person name="Sparrow T."/>
            <person name="Spaulding J."/>
            <person name="Stalker J."/>
            <person name="Stange-Thomann N."/>
            <person name="Stavropoulos S."/>
            <person name="Stone C."/>
            <person name="Strader C."/>
            <person name="Tesfaye S."/>
            <person name="Thomson T."/>
            <person name="Thoulutsang Y."/>
            <person name="Thoulutsang D."/>
            <person name="Topham K."/>
            <person name="Topping I."/>
            <person name="Tsamla T."/>
            <person name="Vassiliev H."/>
            <person name="Vo A."/>
            <person name="Wangchuk T."/>
            <person name="Wangdi T."/>
            <person name="Weiand M."/>
            <person name="Wilkinson J."/>
            <person name="Wilson A."/>
            <person name="Yadav S."/>
            <person name="Young G."/>
            <person name="Yu Q."/>
            <person name="Zembek L."/>
            <person name="Zhong D."/>
            <person name="Zimmer A."/>
            <person name="Zwirko Z."/>
            <person name="Jaffe D.B."/>
            <person name="Alvarez P."/>
            <person name="Brockman W."/>
            <person name="Butler J."/>
            <person name="Chin C."/>
            <person name="Gnerre S."/>
            <person name="Grabherr M."/>
            <person name="Kleber M."/>
            <person name="Mauceli E."/>
            <person name="MacCallum I."/>
        </authorList>
    </citation>
    <scope>NUCLEOTIDE SEQUENCE [LARGE SCALE GENOMIC DNA]</scope>
    <source>
        <strain evidence="8">Tucson 15287-2541.00</strain>
    </source>
</reference>
<dbReference type="OrthoDB" id="6612291at2759"/>
<dbReference type="EMBL" id="CH916369">
    <property type="protein sequence ID" value="EDV93829.1"/>
    <property type="molecule type" value="Genomic_DNA"/>
</dbReference>
<keyword evidence="4 5" id="KW-0472">Membrane</keyword>
<dbReference type="GO" id="GO:0016020">
    <property type="term" value="C:membrane"/>
    <property type="evidence" value="ECO:0007669"/>
    <property type="project" value="UniProtKB-SubCell"/>
</dbReference>
<feature type="transmembrane region" description="Helical" evidence="5">
    <location>
        <begin position="419"/>
        <end position="443"/>
    </location>
</feature>
<dbReference type="PROSITE" id="PS50850">
    <property type="entry name" value="MFS"/>
    <property type="match status" value="1"/>
</dbReference>
<proteinExistence type="predicted"/>
<dbReference type="HOGENOM" id="CLU_037253_0_0_1"/>
<dbReference type="PhylomeDB" id="B4JHC2"/>
<gene>
    <name evidence="7" type="primary">Dgri\GH19546</name>
    <name evidence="7" type="ORF">Dgri_GH19546</name>
</gene>
<evidence type="ECO:0000256" key="2">
    <source>
        <dbReference type="ARBA" id="ARBA00022692"/>
    </source>
</evidence>
<evidence type="ECO:0000256" key="3">
    <source>
        <dbReference type="ARBA" id="ARBA00022989"/>
    </source>
</evidence>
<dbReference type="PANTHER" id="PTHR23529:SF2">
    <property type="entry name" value="GH19118P-RELATED"/>
    <property type="match status" value="1"/>
</dbReference>
<evidence type="ECO:0000256" key="4">
    <source>
        <dbReference type="ARBA" id="ARBA00023136"/>
    </source>
</evidence>
<dbReference type="SUPFAM" id="SSF103473">
    <property type="entry name" value="MFS general substrate transporter"/>
    <property type="match status" value="1"/>
</dbReference>
<accession>B4JHC2</accession>
<feature type="transmembrane region" description="Helical" evidence="5">
    <location>
        <begin position="56"/>
        <end position="79"/>
    </location>
</feature>
<evidence type="ECO:0000313" key="7">
    <source>
        <dbReference type="EMBL" id="EDV93829.1"/>
    </source>
</evidence>
<dbReference type="Pfam" id="PF00083">
    <property type="entry name" value="Sugar_tr"/>
    <property type="match status" value="1"/>
</dbReference>
<keyword evidence="2 5" id="KW-0812">Transmembrane</keyword>
<feature type="transmembrane region" description="Helical" evidence="5">
    <location>
        <begin position="175"/>
        <end position="193"/>
    </location>
</feature>
<dbReference type="Gene3D" id="1.20.1250.20">
    <property type="entry name" value="MFS general substrate transporter like domains"/>
    <property type="match status" value="1"/>
</dbReference>
<dbReference type="InterPro" id="IPR036259">
    <property type="entry name" value="MFS_trans_sf"/>
</dbReference>
<feature type="transmembrane region" description="Helical" evidence="5">
    <location>
        <begin position="213"/>
        <end position="235"/>
    </location>
</feature>
<keyword evidence="3 5" id="KW-1133">Transmembrane helix</keyword>
<dbReference type="eggNOG" id="KOG0254">
    <property type="taxonomic scope" value="Eukaryota"/>
</dbReference>
<feature type="transmembrane region" description="Helical" evidence="5">
    <location>
        <begin position="354"/>
        <end position="373"/>
    </location>
</feature>
<dbReference type="PANTHER" id="PTHR23529">
    <property type="entry name" value="GH19118P-RELATED"/>
    <property type="match status" value="1"/>
</dbReference>
<feature type="domain" description="Major facilitator superfamily (MFS) profile" evidence="6">
    <location>
        <begin position="1"/>
        <end position="472"/>
    </location>
</feature>
<feature type="transmembrane region" description="Helical" evidence="5">
    <location>
        <begin position="322"/>
        <end position="342"/>
    </location>
</feature>
<dbReference type="Proteomes" id="UP000001070">
    <property type="component" value="Unassembled WGS sequence"/>
</dbReference>
<feature type="transmembrane region" description="Helical" evidence="5">
    <location>
        <begin position="115"/>
        <end position="136"/>
    </location>
</feature>
<dbReference type="GO" id="GO:0022857">
    <property type="term" value="F:transmembrane transporter activity"/>
    <property type="evidence" value="ECO:0007669"/>
    <property type="project" value="InterPro"/>
</dbReference>
<evidence type="ECO:0000256" key="1">
    <source>
        <dbReference type="ARBA" id="ARBA00004141"/>
    </source>
</evidence>
<feature type="transmembrane region" description="Helical" evidence="5">
    <location>
        <begin position="91"/>
        <end position="108"/>
    </location>
</feature>
<dbReference type="KEGG" id="dgr:6563847"/>
<name>B4JHC2_DROGR</name>
<dbReference type="InterPro" id="IPR020846">
    <property type="entry name" value="MFS_dom"/>
</dbReference>